<keyword evidence="2" id="KW-1185">Reference proteome</keyword>
<reference evidence="1 2" key="1">
    <citation type="submission" date="2020-07" db="EMBL/GenBank/DDBJ databases">
        <title>Isolated bacteria genomes of Apis mellifera.</title>
        <authorList>
            <person name="Wu J."/>
            <person name="Zheng H."/>
        </authorList>
    </citation>
    <scope>NUCLEOTIDE SEQUENCE [LARGE SCALE GENOMIC DNA]</scope>
    <source>
        <strain evidence="1 2">B14448H7</strain>
    </source>
</reference>
<name>A0ABS0QTE1_9BIFI</name>
<evidence type="ECO:0000313" key="2">
    <source>
        <dbReference type="Proteomes" id="UP000766153"/>
    </source>
</evidence>
<dbReference type="RefSeq" id="WP_198206954.1">
    <property type="nucleotide sequence ID" value="NZ_JACFRB010000001.1"/>
</dbReference>
<organism evidence="1 2">
    <name type="scientific">Bifidobacterium polysaccharolyticum</name>
    <dbReference type="NCBI Taxonomy" id="2750967"/>
    <lineage>
        <taxon>Bacteria</taxon>
        <taxon>Bacillati</taxon>
        <taxon>Actinomycetota</taxon>
        <taxon>Actinomycetes</taxon>
        <taxon>Bifidobacteriales</taxon>
        <taxon>Bifidobacteriaceae</taxon>
        <taxon>Bifidobacterium</taxon>
    </lineage>
</organism>
<dbReference type="EMBL" id="JACFRB010000001">
    <property type="protein sequence ID" value="MBI0104891.1"/>
    <property type="molecule type" value="Genomic_DNA"/>
</dbReference>
<comment type="caution">
    <text evidence="1">The sequence shown here is derived from an EMBL/GenBank/DDBJ whole genome shotgun (WGS) entry which is preliminary data.</text>
</comment>
<accession>A0ABS0QTE1</accession>
<sequence length="337" mass="38716">MAVFFYPEGTWDSQLQPSCPHTPAIPYRDSADLAQLLLDNGLTGISVQDLADRLELVGYYRLKGYWYPFLTPMAGSSKRKLPFLLKAAWDPIWERYVFDQELRNIVFDGIVSIEVFLKSYMAAELAKATGPFGYLEPAGLPGLSTEEHKSAIADIAREYKRSSLPQLKHFKSIYCDPLPPIWMLVDCLSYGDFKKIFYKGADPAIKRRLALQLGIMSNKPGVGNEKLLRGWLENIRVARNKTAHNGRFWNCIDPKMTPIKPKLYPADADWWGNEWEPFRRPESRGPAGFLTMEYFLLKQLGVTHWRGNFIDLMNCYPGIPLTPMVFPDDWQKLPIWQ</sequence>
<dbReference type="InterPro" id="IPR011664">
    <property type="entry name" value="Abi_system_AbiD/AbiF-like"/>
</dbReference>
<gene>
    <name evidence="1" type="ORF">H3T91_00005</name>
</gene>
<proteinExistence type="predicted"/>
<dbReference type="Proteomes" id="UP000766153">
    <property type="component" value="Unassembled WGS sequence"/>
</dbReference>
<protein>
    <submittedName>
        <fullName evidence="1">Abi family protein</fullName>
    </submittedName>
</protein>
<evidence type="ECO:0000313" key="1">
    <source>
        <dbReference type="EMBL" id="MBI0104891.1"/>
    </source>
</evidence>
<dbReference type="Pfam" id="PF07751">
    <property type="entry name" value="Abi_2"/>
    <property type="match status" value="1"/>
</dbReference>